<dbReference type="AlphaFoldDB" id="A0A1E5QRM7"/>
<gene>
    <name evidence="1" type="ORF">BH720_00195</name>
</gene>
<dbReference type="EMBL" id="MJGC01000007">
    <property type="protein sequence ID" value="OEJ77254.1"/>
    <property type="molecule type" value="Genomic_DNA"/>
</dbReference>
<name>A0A1E5QRM7_9CYAN</name>
<sequence length="238" mass="28011">MTLAKLEFNPSSLLWKTRGKYWDFEFISNPSYPKLDSWWSKFQEVFNDDQVDEEPKIYYGEWNFDRGEVKQYLAAACFDAEREDWTRRRIQHFLIWFPDDIESAQGLKNFAPADWHNQILAHLDSFFNAEDIFDLSEEEISNLRSNGKKLGIFLKEQYSDRVTPFVLNTDNPAALSKDDWLYNPIVQDDRGENERNNLGNGLNQQPDVVIKKVKNLAIEGFNRFMRSLQNDEDGSDCQ</sequence>
<dbReference type="RefSeq" id="WP_069965135.1">
    <property type="nucleotide sequence ID" value="NZ_CM124774.1"/>
</dbReference>
<dbReference type="OrthoDB" id="5508535at2"/>
<dbReference type="STRING" id="1781255.BH720_00195"/>
<accession>A0A1E5QRM7</accession>
<protein>
    <submittedName>
        <fullName evidence="1">Uncharacterized protein</fullName>
    </submittedName>
</protein>
<evidence type="ECO:0000313" key="1">
    <source>
        <dbReference type="EMBL" id="OEJ77254.1"/>
    </source>
</evidence>
<organism evidence="1">
    <name type="scientific">Desertifilum tharense IPPAS B-1220</name>
    <dbReference type="NCBI Taxonomy" id="1781255"/>
    <lineage>
        <taxon>Bacteria</taxon>
        <taxon>Bacillati</taxon>
        <taxon>Cyanobacteriota</taxon>
        <taxon>Cyanophyceae</taxon>
        <taxon>Desertifilales</taxon>
        <taxon>Desertifilaceae</taxon>
        <taxon>Desertifilum</taxon>
    </lineage>
</organism>
<proteinExistence type="predicted"/>
<comment type="caution">
    <text evidence="1">The sequence shown here is derived from an EMBL/GenBank/DDBJ whole genome shotgun (WGS) entry which is preliminary data.</text>
</comment>
<reference evidence="1" key="1">
    <citation type="submission" date="2016-09" db="EMBL/GenBank/DDBJ databases">
        <title>Draft genome of thermotolerant cyanobacterium Desertifilum sp. strain IPPAS B-1220.</title>
        <authorList>
            <person name="Sinetova M.A."/>
            <person name="Bolakhan K."/>
            <person name="Zayadan B.K."/>
            <person name="Mironov K.S."/>
            <person name="Ustinova V."/>
            <person name="Kupriyanova E.V."/>
            <person name="Sidorov R.A."/>
            <person name="Skrypnik A.N."/>
            <person name="Gogoleva N.E."/>
            <person name="Gogolev Y.V."/>
            <person name="Los D.A."/>
        </authorList>
    </citation>
    <scope>NUCLEOTIDE SEQUENCE [LARGE SCALE GENOMIC DNA]</scope>
    <source>
        <strain evidence="1">IPPAS B-1220</strain>
    </source>
</reference>